<dbReference type="AlphaFoldDB" id="A0A8J9ZLQ5"/>
<dbReference type="InterPro" id="IPR016186">
    <property type="entry name" value="C-type_lectin-like/link_sf"/>
</dbReference>
<feature type="domain" description="EGF-like" evidence="7">
    <location>
        <begin position="416"/>
        <end position="452"/>
    </location>
</feature>
<dbReference type="OrthoDB" id="10001593at2759"/>
<feature type="disulfide bond" evidence="5">
    <location>
        <begin position="216"/>
        <end position="225"/>
    </location>
</feature>
<dbReference type="PANTHER" id="PTHR12916">
    <property type="entry name" value="CYTOCHROME C OXIDASE POLYPEPTIDE VIC-2"/>
    <property type="match status" value="1"/>
</dbReference>
<organism evidence="9 10">
    <name type="scientific">Branchiostoma lanceolatum</name>
    <name type="common">Common lancelet</name>
    <name type="synonym">Amphioxus lanceolatum</name>
    <dbReference type="NCBI Taxonomy" id="7740"/>
    <lineage>
        <taxon>Eukaryota</taxon>
        <taxon>Metazoa</taxon>
        <taxon>Chordata</taxon>
        <taxon>Cephalochordata</taxon>
        <taxon>Leptocardii</taxon>
        <taxon>Amphioxiformes</taxon>
        <taxon>Branchiostomatidae</taxon>
        <taxon>Branchiostoma</taxon>
    </lineage>
</organism>
<feature type="domain" description="EGF-like" evidence="7">
    <location>
        <begin position="265"/>
        <end position="301"/>
    </location>
</feature>
<dbReference type="GO" id="GO:0007219">
    <property type="term" value="P:Notch signaling pathway"/>
    <property type="evidence" value="ECO:0007669"/>
    <property type="project" value="TreeGrafter"/>
</dbReference>
<name>A0A8J9ZLQ5_BRALA</name>
<feature type="disulfide bond" evidence="5">
    <location>
        <begin position="232"/>
        <end position="242"/>
    </location>
</feature>
<dbReference type="FunFam" id="2.10.25.10:FF:000117">
    <property type="entry name" value="Delta-like protein"/>
    <property type="match status" value="1"/>
</dbReference>
<dbReference type="Pfam" id="PF12661">
    <property type="entry name" value="hEGF"/>
    <property type="match status" value="3"/>
</dbReference>
<feature type="disulfide bond" evidence="5">
    <location>
        <begin position="291"/>
        <end position="300"/>
    </location>
</feature>
<feature type="disulfide bond" evidence="5">
    <location>
        <begin position="195"/>
        <end position="205"/>
    </location>
</feature>
<evidence type="ECO:0000256" key="5">
    <source>
        <dbReference type="PROSITE-ProRule" id="PRU00076"/>
    </source>
</evidence>
<dbReference type="SMART" id="SM00034">
    <property type="entry name" value="CLECT"/>
    <property type="match status" value="1"/>
</dbReference>
<dbReference type="FunFam" id="2.10.25.10:FF:000857">
    <property type="entry name" value="Uncharacterized protein"/>
    <property type="match status" value="3"/>
</dbReference>
<evidence type="ECO:0000259" key="7">
    <source>
        <dbReference type="PROSITE" id="PS50026"/>
    </source>
</evidence>
<evidence type="ECO:0000256" key="2">
    <source>
        <dbReference type="ARBA" id="ARBA00022737"/>
    </source>
</evidence>
<feature type="domain" description="EGF-like" evidence="7">
    <location>
        <begin position="154"/>
        <end position="189"/>
    </location>
</feature>
<dbReference type="InterPro" id="IPR016187">
    <property type="entry name" value="CTDL_fold"/>
</dbReference>
<sequence>MAKMWKFLLFVAAVIAWAESSQGQRVHLTTVDGWRFYKVHTAGQMTNANVKAACEAAGMRYPCYYSGSDGCIGYWTSDCIRYDDAGVSCRTLQVLSANLCGTTSGYGSHCQPLDDTFVYIPGRSDDSAFGVDYETHNFNLHGADYTNMFALCADIDDCASSPCVHGTCTDGMASYTCSCENGWEGADCDQDIDDCASSPCVHGTCTDGMASYTCSCENGWEGANCERDIDDCAPSPCVHGYCTDELASYTCSCENGWEGTNCDQDIDECASNPCLLGGTCQDHVDGYSCVCPKDATGKNCETECYEFSTVAVTHREATEACSTNDGRLVDLKDDKLQRFLADKIAAISGASNWLAMRSAPLPIYYSDGSSSTGSLQWSEGEPSSPLDMCVLLDSSDNYRAKTAFCTEQHNYVCEAAVKPCEPNVCQNGGNCTSCFDGSFCDCPDGFDGLTCEITPDWCSQSLCPSGWTCVDHIVHFSCIDPASASRMGSYQCSSASCPDGMYCNAEGVASFSCKPE</sequence>
<dbReference type="CDD" id="cd00037">
    <property type="entry name" value="CLECT"/>
    <property type="match status" value="1"/>
</dbReference>
<dbReference type="SUPFAM" id="SSF56436">
    <property type="entry name" value="C-type lectin-like"/>
    <property type="match status" value="1"/>
</dbReference>
<feature type="disulfide bond" evidence="5">
    <location>
        <begin position="158"/>
        <end position="168"/>
    </location>
</feature>
<feature type="disulfide bond" evidence="5">
    <location>
        <begin position="179"/>
        <end position="188"/>
    </location>
</feature>
<feature type="disulfide bond" evidence="5">
    <location>
        <begin position="442"/>
        <end position="451"/>
    </location>
</feature>
<dbReference type="FunFam" id="3.10.100.10:FF:000107">
    <property type="entry name" value="Uncharacterized protein"/>
    <property type="match status" value="1"/>
</dbReference>
<proteinExistence type="predicted"/>
<dbReference type="PRINTS" id="PR00010">
    <property type="entry name" value="EGFBLOOD"/>
</dbReference>
<dbReference type="PROSITE" id="PS00010">
    <property type="entry name" value="ASX_HYDROXYL"/>
    <property type="match status" value="4"/>
</dbReference>
<keyword evidence="10" id="KW-1185">Reference proteome</keyword>
<dbReference type="InterPro" id="IPR013032">
    <property type="entry name" value="EGF-like_CS"/>
</dbReference>
<dbReference type="SUPFAM" id="SSF57196">
    <property type="entry name" value="EGF/Laminin"/>
    <property type="match status" value="5"/>
</dbReference>
<evidence type="ECO:0000256" key="6">
    <source>
        <dbReference type="SAM" id="SignalP"/>
    </source>
</evidence>
<feature type="domain" description="EGF-like" evidence="7">
    <location>
        <begin position="228"/>
        <end position="263"/>
    </location>
</feature>
<reference evidence="9" key="1">
    <citation type="submission" date="2022-01" db="EMBL/GenBank/DDBJ databases">
        <authorList>
            <person name="Braso-Vives M."/>
        </authorList>
    </citation>
    <scope>NUCLEOTIDE SEQUENCE</scope>
</reference>
<keyword evidence="3 5" id="KW-1015">Disulfide bond</keyword>
<dbReference type="Gene3D" id="2.10.25.10">
    <property type="entry name" value="Laminin"/>
    <property type="match status" value="5"/>
</dbReference>
<dbReference type="EMBL" id="OV696688">
    <property type="protein sequence ID" value="CAH1256482.1"/>
    <property type="molecule type" value="Genomic_DNA"/>
</dbReference>
<feature type="domain" description="EGF-like" evidence="7">
    <location>
        <begin position="191"/>
        <end position="226"/>
    </location>
</feature>
<feature type="domain" description="C-type lectin" evidence="8">
    <location>
        <begin position="300"/>
        <end position="414"/>
    </location>
</feature>
<feature type="disulfide bond" evidence="5">
    <location>
        <begin position="253"/>
        <end position="262"/>
    </location>
</feature>
<keyword evidence="6" id="KW-0732">Signal</keyword>
<comment type="caution">
    <text evidence="5">Lacks conserved residue(s) required for the propagation of feature annotation.</text>
</comment>
<dbReference type="GO" id="GO:0005509">
    <property type="term" value="F:calcium ion binding"/>
    <property type="evidence" value="ECO:0007669"/>
    <property type="project" value="InterPro"/>
</dbReference>
<feature type="chain" id="PRO_5035447364" evidence="6">
    <location>
        <begin position="24"/>
        <end position="516"/>
    </location>
</feature>
<dbReference type="PROSITE" id="PS01187">
    <property type="entry name" value="EGF_CA"/>
    <property type="match status" value="1"/>
</dbReference>
<dbReference type="InterPro" id="IPR018097">
    <property type="entry name" value="EGF_Ca-bd_CS"/>
</dbReference>
<evidence type="ECO:0000256" key="4">
    <source>
        <dbReference type="ARBA" id="ARBA00023180"/>
    </source>
</evidence>
<dbReference type="Gene3D" id="3.10.100.10">
    <property type="entry name" value="Mannose-Binding Protein A, subunit A"/>
    <property type="match status" value="1"/>
</dbReference>
<evidence type="ECO:0000259" key="8">
    <source>
        <dbReference type="PROSITE" id="PS50041"/>
    </source>
</evidence>
<feature type="signal peptide" evidence="6">
    <location>
        <begin position="1"/>
        <end position="23"/>
    </location>
</feature>
<accession>A0A8J9ZLQ5</accession>
<dbReference type="PROSITE" id="PS01186">
    <property type="entry name" value="EGF_2"/>
    <property type="match status" value="4"/>
</dbReference>
<dbReference type="CDD" id="cd00054">
    <property type="entry name" value="EGF_CA"/>
    <property type="match status" value="4"/>
</dbReference>
<keyword evidence="4" id="KW-0325">Glycoprotein</keyword>
<dbReference type="InterPro" id="IPR001304">
    <property type="entry name" value="C-type_lectin-like"/>
</dbReference>
<gene>
    <name evidence="9" type="primary">NOTCH1</name>
    <name evidence="9" type="ORF">BLAG_LOCUS14783</name>
</gene>
<dbReference type="SMART" id="SM00179">
    <property type="entry name" value="EGF_CA"/>
    <property type="match status" value="4"/>
</dbReference>
<evidence type="ECO:0000256" key="1">
    <source>
        <dbReference type="ARBA" id="ARBA00022536"/>
    </source>
</evidence>
<dbReference type="PROSITE" id="PS50041">
    <property type="entry name" value="C_TYPE_LECTIN_2"/>
    <property type="match status" value="1"/>
</dbReference>
<dbReference type="PROSITE" id="PS00022">
    <property type="entry name" value="EGF_1"/>
    <property type="match status" value="5"/>
</dbReference>
<dbReference type="InterPro" id="IPR000152">
    <property type="entry name" value="EGF-type_Asp/Asn_hydroxyl_site"/>
</dbReference>
<evidence type="ECO:0000313" key="9">
    <source>
        <dbReference type="EMBL" id="CAH1256482.1"/>
    </source>
</evidence>
<dbReference type="GO" id="GO:0005112">
    <property type="term" value="F:Notch binding"/>
    <property type="evidence" value="ECO:0007669"/>
    <property type="project" value="TreeGrafter"/>
</dbReference>
<dbReference type="PANTHER" id="PTHR12916:SF9">
    <property type="entry name" value="NEUROGENIC LOCUS NOTCH HOMOLOG PROTEIN 1-RELATED"/>
    <property type="match status" value="1"/>
</dbReference>
<keyword evidence="1 5" id="KW-0245">EGF-like domain</keyword>
<dbReference type="Pfam" id="PF00008">
    <property type="entry name" value="EGF"/>
    <property type="match status" value="1"/>
</dbReference>
<keyword evidence="2" id="KW-0677">Repeat</keyword>
<dbReference type="SMART" id="SM00181">
    <property type="entry name" value="EGF"/>
    <property type="match status" value="6"/>
</dbReference>
<dbReference type="InterPro" id="IPR001881">
    <property type="entry name" value="EGF-like_Ca-bd_dom"/>
</dbReference>
<evidence type="ECO:0000256" key="3">
    <source>
        <dbReference type="ARBA" id="ARBA00023157"/>
    </source>
</evidence>
<dbReference type="Proteomes" id="UP000838412">
    <property type="component" value="Chromosome 3"/>
</dbReference>
<protein>
    <submittedName>
        <fullName evidence="9">NOTCH1 protein</fullName>
    </submittedName>
</protein>
<dbReference type="InterPro" id="IPR000742">
    <property type="entry name" value="EGF"/>
</dbReference>
<evidence type="ECO:0000313" key="10">
    <source>
        <dbReference type="Proteomes" id="UP000838412"/>
    </source>
</evidence>
<dbReference type="PROSITE" id="PS50026">
    <property type="entry name" value="EGF_3"/>
    <property type="match status" value="5"/>
</dbReference>